<name>A0ABT2RNZ5_9FIRM</name>
<comment type="caution">
    <text evidence="3">The sequence shown here is derived from an EMBL/GenBank/DDBJ whole genome shotgun (WGS) entry which is preliminary data.</text>
</comment>
<feature type="transmembrane region" description="Helical" evidence="2">
    <location>
        <begin position="99"/>
        <end position="116"/>
    </location>
</feature>
<feature type="transmembrane region" description="Helical" evidence="2">
    <location>
        <begin position="48"/>
        <end position="69"/>
    </location>
</feature>
<evidence type="ECO:0000256" key="2">
    <source>
        <dbReference type="SAM" id="Phobius"/>
    </source>
</evidence>
<sequence length="249" mass="27113">MEEIMTSIKQLSDGGIPQISEQQLLIVLAVTAVIGLIICFFGVKIYRLFAVVSGIVFGAVVGVVVVLAAEVSGAAVAGVILACSIVLAVLFGIFYRIGLFFWALVISISIGETFVLSDSIVMLLICLGIGLVLAIITAIFWKPMVIILSAVWGGITAGAAIVRMTPFEDNPWIMMAVCAVLVLLGLVIQFMMKSREVSKKERVYSEKFKKNASMETEVEKARHLLEDDEEMEEDSSDEDTDDDIKILEE</sequence>
<protein>
    <submittedName>
        <fullName evidence="3">TMEM198/TM7SF3 family protein</fullName>
    </submittedName>
</protein>
<keyword evidence="2" id="KW-0812">Transmembrane</keyword>
<feature type="transmembrane region" description="Helical" evidence="2">
    <location>
        <begin position="146"/>
        <end position="166"/>
    </location>
</feature>
<feature type="compositionally biased region" description="Acidic residues" evidence="1">
    <location>
        <begin position="226"/>
        <end position="242"/>
    </location>
</feature>
<feature type="transmembrane region" description="Helical" evidence="2">
    <location>
        <begin position="24"/>
        <end position="43"/>
    </location>
</feature>
<reference evidence="3 4" key="1">
    <citation type="journal article" date="2021" name="ISME Commun">
        <title>Automated analysis of genomic sequences facilitates high-throughput and comprehensive description of bacteria.</title>
        <authorList>
            <person name="Hitch T.C.A."/>
        </authorList>
    </citation>
    <scope>NUCLEOTIDE SEQUENCE [LARGE SCALE GENOMIC DNA]</scope>
    <source>
        <strain evidence="3 4">Sanger_03</strain>
    </source>
</reference>
<evidence type="ECO:0000313" key="3">
    <source>
        <dbReference type="EMBL" id="MCU6687006.1"/>
    </source>
</evidence>
<accession>A0ABT2RNZ5</accession>
<feature type="transmembrane region" description="Helical" evidence="2">
    <location>
        <begin position="122"/>
        <end position="141"/>
    </location>
</feature>
<dbReference type="Proteomes" id="UP001652431">
    <property type="component" value="Unassembled WGS sequence"/>
</dbReference>
<evidence type="ECO:0000313" key="4">
    <source>
        <dbReference type="Proteomes" id="UP001652431"/>
    </source>
</evidence>
<dbReference type="EMBL" id="JAOQJU010000012">
    <property type="protein sequence ID" value="MCU6687006.1"/>
    <property type="molecule type" value="Genomic_DNA"/>
</dbReference>
<feature type="transmembrane region" description="Helical" evidence="2">
    <location>
        <begin position="75"/>
        <end position="94"/>
    </location>
</feature>
<keyword evidence="2" id="KW-1133">Transmembrane helix</keyword>
<feature type="region of interest" description="Disordered" evidence="1">
    <location>
        <begin position="222"/>
        <end position="249"/>
    </location>
</feature>
<proteinExistence type="predicted"/>
<organism evidence="3 4">
    <name type="scientific">Dorea acetigenes</name>
    <dbReference type="NCBI Taxonomy" id="2981787"/>
    <lineage>
        <taxon>Bacteria</taxon>
        <taxon>Bacillati</taxon>
        <taxon>Bacillota</taxon>
        <taxon>Clostridia</taxon>
        <taxon>Lachnospirales</taxon>
        <taxon>Lachnospiraceae</taxon>
        <taxon>Dorea</taxon>
    </lineage>
</organism>
<gene>
    <name evidence="3" type="ORF">OCV99_10675</name>
</gene>
<feature type="transmembrane region" description="Helical" evidence="2">
    <location>
        <begin position="172"/>
        <end position="192"/>
    </location>
</feature>
<keyword evidence="4" id="KW-1185">Reference proteome</keyword>
<evidence type="ECO:0000256" key="1">
    <source>
        <dbReference type="SAM" id="MobiDB-lite"/>
    </source>
</evidence>
<keyword evidence="2" id="KW-0472">Membrane</keyword>